<comment type="caution">
    <text evidence="5">The sequence shown here is derived from an EMBL/GenBank/DDBJ whole genome shotgun (WGS) entry which is preliminary data.</text>
</comment>
<gene>
    <name evidence="5" type="ORF">ACFO0D_15480</name>
</gene>
<feature type="compositionally biased region" description="Pro residues" evidence="4">
    <location>
        <begin position="16"/>
        <end position="29"/>
    </location>
</feature>
<evidence type="ECO:0000256" key="3">
    <source>
        <dbReference type="PROSITE-ProRule" id="PRU00339"/>
    </source>
</evidence>
<dbReference type="SUPFAM" id="SSF48452">
    <property type="entry name" value="TPR-like"/>
    <property type="match status" value="1"/>
</dbReference>
<dbReference type="InterPro" id="IPR019734">
    <property type="entry name" value="TPR_rpt"/>
</dbReference>
<keyword evidence="6" id="KW-1185">Reference proteome</keyword>
<feature type="compositionally biased region" description="Low complexity" evidence="4">
    <location>
        <begin position="1"/>
        <end position="15"/>
    </location>
</feature>
<feature type="repeat" description="TPR" evidence="3">
    <location>
        <begin position="309"/>
        <end position="342"/>
    </location>
</feature>
<dbReference type="PROSITE" id="PS50293">
    <property type="entry name" value="TPR_REGION"/>
    <property type="match status" value="1"/>
</dbReference>
<keyword evidence="1" id="KW-0677">Repeat</keyword>
<feature type="repeat" description="TPR" evidence="3">
    <location>
        <begin position="84"/>
        <end position="117"/>
    </location>
</feature>
<dbReference type="SMART" id="SM00671">
    <property type="entry name" value="SEL1"/>
    <property type="match status" value="3"/>
</dbReference>
<evidence type="ECO:0000256" key="2">
    <source>
        <dbReference type="ARBA" id="ARBA00022803"/>
    </source>
</evidence>
<evidence type="ECO:0000256" key="4">
    <source>
        <dbReference type="SAM" id="MobiDB-lite"/>
    </source>
</evidence>
<dbReference type="EMBL" id="JBHSEI010000010">
    <property type="protein sequence ID" value="MFC4639738.1"/>
    <property type="molecule type" value="Genomic_DNA"/>
</dbReference>
<dbReference type="PANTHER" id="PTHR44186:SF1">
    <property type="entry name" value="BARDET-BIEDL SYNDROME 4 PROTEIN"/>
    <property type="match status" value="1"/>
</dbReference>
<keyword evidence="2 3" id="KW-0802">TPR repeat</keyword>
<dbReference type="PROSITE" id="PS50005">
    <property type="entry name" value="TPR"/>
    <property type="match status" value="5"/>
</dbReference>
<feature type="region of interest" description="Disordered" evidence="4">
    <location>
        <begin position="1"/>
        <end position="44"/>
    </location>
</feature>
<dbReference type="InterPro" id="IPR011990">
    <property type="entry name" value="TPR-like_helical_dom_sf"/>
</dbReference>
<feature type="repeat" description="TPR" evidence="3">
    <location>
        <begin position="172"/>
        <end position="205"/>
    </location>
</feature>
<dbReference type="Pfam" id="PF14559">
    <property type="entry name" value="TPR_19"/>
    <property type="match status" value="1"/>
</dbReference>
<evidence type="ECO:0000313" key="5">
    <source>
        <dbReference type="EMBL" id="MFC4639738.1"/>
    </source>
</evidence>
<reference evidence="6" key="1">
    <citation type="journal article" date="2019" name="Int. J. Syst. Evol. Microbiol.">
        <title>The Global Catalogue of Microorganisms (GCM) 10K type strain sequencing project: providing services to taxonomists for standard genome sequencing and annotation.</title>
        <authorList>
            <consortium name="The Broad Institute Genomics Platform"/>
            <consortium name="The Broad Institute Genome Sequencing Center for Infectious Disease"/>
            <person name="Wu L."/>
            <person name="Ma J."/>
        </authorList>
    </citation>
    <scope>NUCLEOTIDE SEQUENCE [LARGE SCALE GENOMIC DNA]</scope>
    <source>
        <strain evidence="6">CCUG 55995</strain>
    </source>
</reference>
<organism evidence="5 6">
    <name type="scientific">Deinococcus hohokamensis</name>
    <dbReference type="NCBI Taxonomy" id="309883"/>
    <lineage>
        <taxon>Bacteria</taxon>
        <taxon>Thermotogati</taxon>
        <taxon>Deinococcota</taxon>
        <taxon>Deinococci</taxon>
        <taxon>Deinococcales</taxon>
        <taxon>Deinococcaceae</taxon>
        <taxon>Deinococcus</taxon>
    </lineage>
</organism>
<protein>
    <submittedName>
        <fullName evidence="5">Tetratricopeptide repeat protein</fullName>
    </submittedName>
</protein>
<dbReference type="Pfam" id="PF13432">
    <property type="entry name" value="TPR_16"/>
    <property type="match status" value="2"/>
</dbReference>
<dbReference type="SMART" id="SM00028">
    <property type="entry name" value="TPR"/>
    <property type="match status" value="6"/>
</dbReference>
<feature type="compositionally biased region" description="Low complexity" evidence="4">
    <location>
        <begin position="30"/>
        <end position="39"/>
    </location>
</feature>
<dbReference type="PANTHER" id="PTHR44186">
    <property type="match status" value="1"/>
</dbReference>
<feature type="repeat" description="TPR" evidence="3">
    <location>
        <begin position="50"/>
        <end position="83"/>
    </location>
</feature>
<dbReference type="Gene3D" id="1.25.40.10">
    <property type="entry name" value="Tetratricopeptide repeat domain"/>
    <property type="match status" value="2"/>
</dbReference>
<dbReference type="InterPro" id="IPR006597">
    <property type="entry name" value="Sel1-like"/>
</dbReference>
<proteinExistence type="predicted"/>
<accession>A0ABV9ICP1</accession>
<dbReference type="Proteomes" id="UP001595952">
    <property type="component" value="Unassembled WGS sequence"/>
</dbReference>
<sequence>MLAASLSAAAQTTPPSTSPAPVPPAPTAPAQPATPAAQPVTPPAAAPRPAANYIALGLFYNDQGNYDQAYVAFRAASEIDPNNTEALLLLGRAQLRLRLYAPALASLKRLITLDPRNVAAYTALSQAYLQQYIGTSDRQTVSSNLTEALRVLTAAETVAQAQSGTDRNLNLSKVWNERGYVYKLQGDGARSIEAFKQASSLNPDNAIILYNLGDMYYATGNLPMALDYLQQAVIADPRDPFNRAYYAKLLALSGNLTTARPEAAQAAKLAPTNAYAVGQYGVVSYLGKDAVTARAQLTQAIKLDPLRYPEFYYYLGRLSLDGGDLRAARDNLTRAVVLGSNNAEYAYYLGLSYERGAAGLAPDRLKARANYEQALRLNPSYRLAQEGLNRVR</sequence>
<evidence type="ECO:0000313" key="6">
    <source>
        <dbReference type="Proteomes" id="UP001595952"/>
    </source>
</evidence>
<feature type="repeat" description="TPR" evidence="3">
    <location>
        <begin position="206"/>
        <end position="239"/>
    </location>
</feature>
<name>A0ABV9ICP1_9DEIO</name>
<evidence type="ECO:0000256" key="1">
    <source>
        <dbReference type="ARBA" id="ARBA00022737"/>
    </source>
</evidence>